<dbReference type="PANTHER" id="PTHR35519:SF2">
    <property type="entry name" value="PH DOMAIN PROTEIN"/>
    <property type="match status" value="1"/>
</dbReference>
<reference evidence="1 2" key="1">
    <citation type="submission" date="2019-02" db="EMBL/GenBank/DDBJ databases">
        <title>Genome analysis provides insights into bioremediation potentialities and Haloocin production by Natrinema altunense strain 4.1R isolated from Chott Douz in Tunisian desert.</title>
        <authorList>
            <person name="Najjari A."/>
            <person name="Youssef N."/>
            <person name="Ben Dhia O."/>
            <person name="Ferjani R."/>
            <person name="El Hidri D."/>
            <person name="Ouzari H.I."/>
            <person name="Cherif A."/>
        </authorList>
    </citation>
    <scope>NUCLEOTIDE SEQUENCE [LARGE SCALE GENOMIC DNA]</scope>
    <source>
        <strain evidence="1 2">4.1R</strain>
    </source>
</reference>
<evidence type="ECO:0000313" key="1">
    <source>
        <dbReference type="EMBL" id="RZH67955.1"/>
    </source>
</evidence>
<dbReference type="RefSeq" id="WP_130169080.1">
    <property type="nucleotide sequence ID" value="NZ_SHMR01000001.1"/>
</dbReference>
<gene>
    <name evidence="1" type="ORF">ELS17_00300</name>
</gene>
<dbReference type="EMBL" id="SHMR01000001">
    <property type="protein sequence ID" value="RZH67955.1"/>
    <property type="molecule type" value="Genomic_DNA"/>
</dbReference>
<comment type="caution">
    <text evidence="1">The sequence shown here is derived from an EMBL/GenBank/DDBJ whole genome shotgun (WGS) entry which is preliminary data.</text>
</comment>
<dbReference type="InterPro" id="IPR025187">
    <property type="entry name" value="DUF4112"/>
</dbReference>
<proteinExistence type="predicted"/>
<dbReference type="OrthoDB" id="156248at2157"/>
<organism evidence="1 2">
    <name type="scientific">Natrinema altunense</name>
    <dbReference type="NCBI Taxonomy" id="222984"/>
    <lineage>
        <taxon>Archaea</taxon>
        <taxon>Methanobacteriati</taxon>
        <taxon>Methanobacteriota</taxon>
        <taxon>Stenosarchaea group</taxon>
        <taxon>Halobacteria</taxon>
        <taxon>Halobacteriales</taxon>
        <taxon>Natrialbaceae</taxon>
        <taxon>Natrinema</taxon>
    </lineage>
</organism>
<protein>
    <submittedName>
        <fullName evidence="1">DUF4112 domain-containing protein</fullName>
    </submittedName>
</protein>
<name>A0A482Y1H7_9EURY</name>
<sequence length="144" mass="14764">MGSKTRSELEALENDLPATVDGAAIKRMRVIAHALDEGLRVPGTDVRVGLDPIVGILPGAGDAAAAVASLYLAAESARLGVSQSTLLRMLANIGIDTVIGSVPVLGVAFDAVWKANKRNLKLALTDLADEGGGAEHGPDTVTLE</sequence>
<dbReference type="Pfam" id="PF13430">
    <property type="entry name" value="DUF4112"/>
    <property type="match status" value="1"/>
</dbReference>
<dbReference type="Proteomes" id="UP000292704">
    <property type="component" value="Unassembled WGS sequence"/>
</dbReference>
<dbReference type="PANTHER" id="PTHR35519">
    <property type="entry name" value="MEMBRANE PROTEINS"/>
    <property type="match status" value="1"/>
</dbReference>
<accession>A0A482Y1H7</accession>
<dbReference type="AlphaFoldDB" id="A0A482Y1H7"/>
<evidence type="ECO:0000313" key="2">
    <source>
        <dbReference type="Proteomes" id="UP000292704"/>
    </source>
</evidence>